<gene>
    <name evidence="1" type="ORF">BS47DRAFT_1272613</name>
</gene>
<dbReference type="EMBL" id="MU128970">
    <property type="protein sequence ID" value="KAF9513619.1"/>
    <property type="molecule type" value="Genomic_DNA"/>
</dbReference>
<feature type="non-terminal residue" evidence="1">
    <location>
        <position position="1"/>
    </location>
</feature>
<sequence length="96" mass="10631">PAWLGNAGTDEGKNTGTLVFSFTSSEDAAKMISLRRIFIFGELCSITRYEERAPIWYCKRCGSISHSMATCRNGDRCKTCSVPVADHETENHPIGE</sequence>
<dbReference type="Proteomes" id="UP000886523">
    <property type="component" value="Unassembled WGS sequence"/>
</dbReference>
<name>A0A9P6AX34_9AGAM</name>
<accession>A0A9P6AX34</accession>
<dbReference type="AlphaFoldDB" id="A0A9P6AX34"/>
<feature type="non-terminal residue" evidence="1">
    <location>
        <position position="96"/>
    </location>
</feature>
<comment type="caution">
    <text evidence="1">The sequence shown here is derived from an EMBL/GenBank/DDBJ whole genome shotgun (WGS) entry which is preliminary data.</text>
</comment>
<evidence type="ECO:0000313" key="1">
    <source>
        <dbReference type="EMBL" id="KAF9513619.1"/>
    </source>
</evidence>
<protein>
    <submittedName>
        <fullName evidence="1">Uncharacterized protein</fullName>
    </submittedName>
</protein>
<organism evidence="1 2">
    <name type="scientific">Hydnum rufescens UP504</name>
    <dbReference type="NCBI Taxonomy" id="1448309"/>
    <lineage>
        <taxon>Eukaryota</taxon>
        <taxon>Fungi</taxon>
        <taxon>Dikarya</taxon>
        <taxon>Basidiomycota</taxon>
        <taxon>Agaricomycotina</taxon>
        <taxon>Agaricomycetes</taxon>
        <taxon>Cantharellales</taxon>
        <taxon>Hydnaceae</taxon>
        <taxon>Hydnum</taxon>
    </lineage>
</organism>
<proteinExistence type="predicted"/>
<keyword evidence="2" id="KW-1185">Reference proteome</keyword>
<reference evidence="1" key="1">
    <citation type="journal article" date="2020" name="Nat. Commun.">
        <title>Large-scale genome sequencing of mycorrhizal fungi provides insights into the early evolution of symbiotic traits.</title>
        <authorList>
            <person name="Miyauchi S."/>
            <person name="Kiss E."/>
            <person name="Kuo A."/>
            <person name="Drula E."/>
            <person name="Kohler A."/>
            <person name="Sanchez-Garcia M."/>
            <person name="Morin E."/>
            <person name="Andreopoulos B."/>
            <person name="Barry K.W."/>
            <person name="Bonito G."/>
            <person name="Buee M."/>
            <person name="Carver A."/>
            <person name="Chen C."/>
            <person name="Cichocki N."/>
            <person name="Clum A."/>
            <person name="Culley D."/>
            <person name="Crous P.W."/>
            <person name="Fauchery L."/>
            <person name="Girlanda M."/>
            <person name="Hayes R.D."/>
            <person name="Keri Z."/>
            <person name="LaButti K."/>
            <person name="Lipzen A."/>
            <person name="Lombard V."/>
            <person name="Magnuson J."/>
            <person name="Maillard F."/>
            <person name="Murat C."/>
            <person name="Nolan M."/>
            <person name="Ohm R.A."/>
            <person name="Pangilinan J."/>
            <person name="Pereira M.F."/>
            <person name="Perotto S."/>
            <person name="Peter M."/>
            <person name="Pfister S."/>
            <person name="Riley R."/>
            <person name="Sitrit Y."/>
            <person name="Stielow J.B."/>
            <person name="Szollosi G."/>
            <person name="Zifcakova L."/>
            <person name="Stursova M."/>
            <person name="Spatafora J.W."/>
            <person name="Tedersoo L."/>
            <person name="Vaario L.M."/>
            <person name="Yamada A."/>
            <person name="Yan M."/>
            <person name="Wang P."/>
            <person name="Xu J."/>
            <person name="Bruns T."/>
            <person name="Baldrian P."/>
            <person name="Vilgalys R."/>
            <person name="Dunand C."/>
            <person name="Henrissat B."/>
            <person name="Grigoriev I.V."/>
            <person name="Hibbett D."/>
            <person name="Nagy L.G."/>
            <person name="Martin F.M."/>
        </authorList>
    </citation>
    <scope>NUCLEOTIDE SEQUENCE</scope>
    <source>
        <strain evidence="1">UP504</strain>
    </source>
</reference>
<evidence type="ECO:0000313" key="2">
    <source>
        <dbReference type="Proteomes" id="UP000886523"/>
    </source>
</evidence>
<dbReference type="OrthoDB" id="3261222at2759"/>